<organism evidence="3 4">
    <name type="scientific">Athelia psychrophila</name>
    <dbReference type="NCBI Taxonomy" id="1759441"/>
    <lineage>
        <taxon>Eukaryota</taxon>
        <taxon>Fungi</taxon>
        <taxon>Dikarya</taxon>
        <taxon>Basidiomycota</taxon>
        <taxon>Agaricomycotina</taxon>
        <taxon>Agaricomycetes</taxon>
        <taxon>Agaricomycetidae</taxon>
        <taxon>Atheliales</taxon>
        <taxon>Atheliaceae</taxon>
        <taxon>Athelia</taxon>
    </lineage>
</organism>
<dbReference type="GO" id="GO:0097602">
    <property type="term" value="F:cullin family protein binding"/>
    <property type="evidence" value="ECO:0007669"/>
    <property type="project" value="TreeGrafter"/>
</dbReference>
<evidence type="ECO:0000256" key="1">
    <source>
        <dbReference type="RuleBase" id="RU410713"/>
    </source>
</evidence>
<dbReference type="Gene3D" id="1.10.238.200">
    <property type="entry name" value="Cullin, PONY binding domain"/>
    <property type="match status" value="1"/>
</dbReference>
<evidence type="ECO:0000313" key="4">
    <source>
        <dbReference type="Proteomes" id="UP000076532"/>
    </source>
</evidence>
<dbReference type="PROSITE" id="PS51229">
    <property type="entry name" value="DCUN1"/>
    <property type="match status" value="1"/>
</dbReference>
<dbReference type="GO" id="GO:0000151">
    <property type="term" value="C:ubiquitin ligase complex"/>
    <property type="evidence" value="ECO:0007669"/>
    <property type="project" value="TreeGrafter"/>
</dbReference>
<sequence length="279" mass="31125">MEDNIAQFCGVTGASVKDAKKYLEKFKRVDIAIDSFYNDPGMFSNTATPTAATSRRPEAPSTSKLNTLFDKYKASDGDDIMMDGTMELCEDLDLSPDEDCVLYALAYELKSPRMGEWNRKGWVEGWKSAGSDNITAMKAAIARMRTKLASDPVYFQKVYVHTFDFARAAGQRSLPIESAQAFWSTLIPHALKGGALSHISSAEGGDIDMDGGWTDKYTQWWFDFLAEKGGKGVSKDTWVMFTEFVRTIDSKFENYDAEAAWPSQIDDFVEYAKARVNSG</sequence>
<keyword evidence="4" id="KW-1185">Reference proteome</keyword>
<dbReference type="PANTHER" id="PTHR12281:SF31">
    <property type="entry name" value="DCN1-LIKE PROTEIN 3"/>
    <property type="match status" value="1"/>
</dbReference>
<evidence type="ECO:0000313" key="3">
    <source>
        <dbReference type="EMBL" id="KZP33208.1"/>
    </source>
</evidence>
<dbReference type="OrthoDB" id="27198at2759"/>
<dbReference type="STRING" id="436010.A0A166VZ23"/>
<dbReference type="AlphaFoldDB" id="A0A166VZ23"/>
<protein>
    <recommendedName>
        <fullName evidence="1">Defective in cullin neddylation protein</fullName>
    </recommendedName>
</protein>
<dbReference type="GO" id="GO:0032182">
    <property type="term" value="F:ubiquitin-like protein binding"/>
    <property type="evidence" value="ECO:0007669"/>
    <property type="project" value="TreeGrafter"/>
</dbReference>
<dbReference type="Gene3D" id="1.10.238.10">
    <property type="entry name" value="EF-hand"/>
    <property type="match status" value="1"/>
</dbReference>
<name>A0A166VZ23_9AGAM</name>
<dbReference type="InterPro" id="IPR014764">
    <property type="entry name" value="DCN-prot"/>
</dbReference>
<dbReference type="Gene3D" id="1.10.8.10">
    <property type="entry name" value="DNA helicase RuvA subunit, C-terminal domain"/>
    <property type="match status" value="1"/>
</dbReference>
<feature type="domain" description="DCUN1" evidence="2">
    <location>
        <begin position="60"/>
        <end position="273"/>
    </location>
</feature>
<accession>A0A166VZ23</accession>
<dbReference type="Pfam" id="PF14555">
    <property type="entry name" value="UBA_4"/>
    <property type="match status" value="1"/>
</dbReference>
<comment type="function">
    <text evidence="1">Neddylation of cullins play an essential role in the regulation of SCF-type complexes activity.</text>
</comment>
<dbReference type="GO" id="GO:0045116">
    <property type="term" value="P:protein neddylation"/>
    <property type="evidence" value="ECO:0007669"/>
    <property type="project" value="TreeGrafter"/>
</dbReference>
<proteinExistence type="predicted"/>
<reference evidence="3 4" key="1">
    <citation type="journal article" date="2016" name="Mol. Biol. Evol.">
        <title>Comparative Genomics of Early-Diverging Mushroom-Forming Fungi Provides Insights into the Origins of Lignocellulose Decay Capabilities.</title>
        <authorList>
            <person name="Nagy L.G."/>
            <person name="Riley R."/>
            <person name="Tritt A."/>
            <person name="Adam C."/>
            <person name="Daum C."/>
            <person name="Floudas D."/>
            <person name="Sun H."/>
            <person name="Yadav J.S."/>
            <person name="Pangilinan J."/>
            <person name="Larsson K.H."/>
            <person name="Matsuura K."/>
            <person name="Barry K."/>
            <person name="Labutti K."/>
            <person name="Kuo R."/>
            <person name="Ohm R.A."/>
            <person name="Bhattacharya S.S."/>
            <person name="Shirouzu T."/>
            <person name="Yoshinaga Y."/>
            <person name="Martin F.M."/>
            <person name="Grigoriev I.V."/>
            <person name="Hibbett D.S."/>
        </authorList>
    </citation>
    <scope>NUCLEOTIDE SEQUENCE [LARGE SCALE GENOMIC DNA]</scope>
    <source>
        <strain evidence="3 4">CBS 109695</strain>
    </source>
</reference>
<gene>
    <name evidence="3" type="ORF">FIBSPDRAFT_906996</name>
</gene>
<dbReference type="Proteomes" id="UP000076532">
    <property type="component" value="Unassembled WGS sequence"/>
</dbReference>
<dbReference type="GO" id="GO:0031624">
    <property type="term" value="F:ubiquitin conjugating enzyme binding"/>
    <property type="evidence" value="ECO:0007669"/>
    <property type="project" value="TreeGrafter"/>
</dbReference>
<evidence type="ECO:0000259" key="2">
    <source>
        <dbReference type="PROSITE" id="PS51229"/>
    </source>
</evidence>
<dbReference type="Pfam" id="PF03556">
    <property type="entry name" value="Cullin_binding"/>
    <property type="match status" value="1"/>
</dbReference>
<dbReference type="PANTHER" id="PTHR12281">
    <property type="entry name" value="RP42 RELATED"/>
    <property type="match status" value="1"/>
</dbReference>
<dbReference type="EMBL" id="KV417483">
    <property type="protein sequence ID" value="KZP33208.1"/>
    <property type="molecule type" value="Genomic_DNA"/>
</dbReference>
<dbReference type="InterPro" id="IPR042460">
    <property type="entry name" value="DCN1-like_PONY"/>
</dbReference>
<dbReference type="InterPro" id="IPR005176">
    <property type="entry name" value="PONY_dom"/>
</dbReference>